<dbReference type="InterPro" id="IPR000086">
    <property type="entry name" value="NUDIX_hydrolase_dom"/>
</dbReference>
<dbReference type="Proteomes" id="UP000199207">
    <property type="component" value="Unassembled WGS sequence"/>
</dbReference>
<dbReference type="AlphaFoldDB" id="A0A1I1SBA7"/>
<dbReference type="Pfam" id="PF00293">
    <property type="entry name" value="NUDIX"/>
    <property type="match status" value="1"/>
</dbReference>
<protein>
    <submittedName>
        <fullName evidence="6">ADP-ribose pyrophosphatase YjhB, NUDIX family</fullName>
    </submittedName>
</protein>
<evidence type="ECO:0000256" key="1">
    <source>
        <dbReference type="ARBA" id="ARBA00001946"/>
    </source>
</evidence>
<gene>
    <name evidence="6" type="ORF">SAMN05421773_11561</name>
</gene>
<reference evidence="6 7" key="1">
    <citation type="submission" date="2016-10" db="EMBL/GenBank/DDBJ databases">
        <authorList>
            <person name="de Groot N.N."/>
        </authorList>
    </citation>
    <scope>NUCLEOTIDE SEQUENCE [LARGE SCALE GENOMIC DNA]</scope>
    <source>
        <strain evidence="6 7">CGMCC 4.5739</strain>
    </source>
</reference>
<accession>A0A1I1SBA7</accession>
<keyword evidence="7" id="KW-1185">Reference proteome</keyword>
<dbReference type="EMBL" id="FOLM01000015">
    <property type="protein sequence ID" value="SFD43771.1"/>
    <property type="molecule type" value="Genomic_DNA"/>
</dbReference>
<dbReference type="Gene3D" id="3.90.79.10">
    <property type="entry name" value="Nucleoside Triphosphate Pyrophosphohydrolase"/>
    <property type="match status" value="1"/>
</dbReference>
<evidence type="ECO:0000259" key="5">
    <source>
        <dbReference type="PROSITE" id="PS51462"/>
    </source>
</evidence>
<dbReference type="PANTHER" id="PTHR43046:SF16">
    <property type="entry name" value="ADP-RIBOSE PYROPHOSPHATASE YJHB-RELATED"/>
    <property type="match status" value="1"/>
</dbReference>
<dbReference type="RefSeq" id="WP_093840848.1">
    <property type="nucleotide sequence ID" value="NZ_FOLM01000015.1"/>
</dbReference>
<name>A0A1I1SBA7_9ACTN</name>
<comment type="cofactor">
    <cofactor evidence="1">
        <name>Mg(2+)</name>
        <dbReference type="ChEBI" id="CHEBI:18420"/>
    </cofactor>
</comment>
<sequence length="159" mass="17604">MASLSTARHRRICDVHLLLVRDRQVFLTLRRGGYASGLWQVPSGHLEAGEPTDEGAAREGLEEIGVRVRPEHLELVHFIDHRAPGEEPRLGVFYRATSWEGEPHNAEPHKCAGIGWYDLDAIPENTVPYHAAALAHIAAGRAHAQFGWGRAPSMAVQRP</sequence>
<dbReference type="InterPro" id="IPR020476">
    <property type="entry name" value="Nudix_hydrolase"/>
</dbReference>
<dbReference type="SUPFAM" id="SSF55811">
    <property type="entry name" value="Nudix"/>
    <property type="match status" value="1"/>
</dbReference>
<feature type="domain" description="Nudix hydrolase" evidence="5">
    <location>
        <begin position="10"/>
        <end position="139"/>
    </location>
</feature>
<evidence type="ECO:0000313" key="7">
    <source>
        <dbReference type="Proteomes" id="UP000199207"/>
    </source>
</evidence>
<keyword evidence="3 4" id="KW-0378">Hydrolase</keyword>
<evidence type="ECO:0000256" key="3">
    <source>
        <dbReference type="ARBA" id="ARBA00022801"/>
    </source>
</evidence>
<dbReference type="PROSITE" id="PS51462">
    <property type="entry name" value="NUDIX"/>
    <property type="match status" value="1"/>
</dbReference>
<dbReference type="PROSITE" id="PS00893">
    <property type="entry name" value="NUDIX_BOX"/>
    <property type="match status" value="1"/>
</dbReference>
<evidence type="ECO:0000256" key="4">
    <source>
        <dbReference type="RuleBase" id="RU003476"/>
    </source>
</evidence>
<dbReference type="PANTHER" id="PTHR43046">
    <property type="entry name" value="GDP-MANNOSE MANNOSYL HYDROLASE"/>
    <property type="match status" value="1"/>
</dbReference>
<organism evidence="6 7">
    <name type="scientific">Streptomyces aidingensis</name>
    <dbReference type="NCBI Taxonomy" id="910347"/>
    <lineage>
        <taxon>Bacteria</taxon>
        <taxon>Bacillati</taxon>
        <taxon>Actinomycetota</taxon>
        <taxon>Actinomycetes</taxon>
        <taxon>Kitasatosporales</taxon>
        <taxon>Streptomycetaceae</taxon>
        <taxon>Streptomyces</taxon>
    </lineage>
</organism>
<dbReference type="InterPro" id="IPR020084">
    <property type="entry name" value="NUDIX_hydrolase_CS"/>
</dbReference>
<dbReference type="PRINTS" id="PR00502">
    <property type="entry name" value="NUDIXFAMILY"/>
</dbReference>
<dbReference type="STRING" id="910347.SAMN05421773_11561"/>
<dbReference type="CDD" id="cd04683">
    <property type="entry name" value="NUDIX_Hydrolase"/>
    <property type="match status" value="1"/>
</dbReference>
<evidence type="ECO:0000256" key="2">
    <source>
        <dbReference type="ARBA" id="ARBA00005582"/>
    </source>
</evidence>
<dbReference type="InterPro" id="IPR015797">
    <property type="entry name" value="NUDIX_hydrolase-like_dom_sf"/>
</dbReference>
<dbReference type="OrthoDB" id="21342at2"/>
<proteinExistence type="inferred from homology"/>
<evidence type="ECO:0000313" key="6">
    <source>
        <dbReference type="EMBL" id="SFD43771.1"/>
    </source>
</evidence>
<comment type="similarity">
    <text evidence="2 4">Belongs to the Nudix hydrolase family.</text>
</comment>
<dbReference type="GO" id="GO:0016787">
    <property type="term" value="F:hydrolase activity"/>
    <property type="evidence" value="ECO:0007669"/>
    <property type="project" value="UniProtKB-KW"/>
</dbReference>